<dbReference type="GO" id="GO:0048038">
    <property type="term" value="F:quinone binding"/>
    <property type="evidence" value="ECO:0007669"/>
    <property type="project" value="InterPro"/>
</dbReference>
<dbReference type="EMBL" id="QFYQ01000001">
    <property type="protein sequence ID" value="RAK55763.1"/>
    <property type="molecule type" value="Genomic_DNA"/>
</dbReference>
<dbReference type="InterPro" id="IPR011047">
    <property type="entry name" value="Quinoprotein_ADH-like_sf"/>
</dbReference>
<dbReference type="PANTHER" id="PTHR32303">
    <property type="entry name" value="QUINOPROTEIN ALCOHOL DEHYDROGENASE (CYTOCHROME C)"/>
    <property type="match status" value="1"/>
</dbReference>
<dbReference type="Gene3D" id="2.140.10.10">
    <property type="entry name" value="Quinoprotein alcohol dehydrogenase-like superfamily"/>
    <property type="match status" value="2"/>
</dbReference>
<comment type="caution">
    <text evidence="5">The sequence shown here is derived from an EMBL/GenBank/DDBJ whole genome shotgun (WGS) entry which is preliminary data.</text>
</comment>
<dbReference type="PROSITE" id="PS51257">
    <property type="entry name" value="PROKAR_LIPOPROTEIN"/>
    <property type="match status" value="1"/>
</dbReference>
<dbReference type="Proteomes" id="UP000249254">
    <property type="component" value="Unassembled WGS sequence"/>
</dbReference>
<comment type="similarity">
    <text evidence="2">Belongs to the bacterial PQQ dehydrogenase family.</text>
</comment>
<dbReference type="InterPro" id="IPR018391">
    <property type="entry name" value="PQQ_b-propeller_rpt"/>
</dbReference>
<dbReference type="GO" id="GO:0008876">
    <property type="term" value="F:quinoprotein glucose dehydrogenase activity"/>
    <property type="evidence" value="ECO:0007669"/>
    <property type="project" value="TreeGrafter"/>
</dbReference>
<dbReference type="SUPFAM" id="SSF50998">
    <property type="entry name" value="Quinoprotein alcohol dehydrogenase-like"/>
    <property type="match status" value="1"/>
</dbReference>
<dbReference type="GO" id="GO:0016020">
    <property type="term" value="C:membrane"/>
    <property type="evidence" value="ECO:0007669"/>
    <property type="project" value="InterPro"/>
</dbReference>
<reference evidence="6" key="1">
    <citation type="submission" date="2018-05" db="EMBL/GenBank/DDBJ databases">
        <authorList>
            <person name="Li X."/>
        </authorList>
    </citation>
    <scope>NUCLEOTIDE SEQUENCE [LARGE SCALE GENOMIC DNA]</scope>
    <source>
        <strain evidence="6">LX32</strain>
    </source>
</reference>
<sequence length="642" mass="67528">MRKVVVVAAALLAASCSRRPEDVPVTRAPDVGWAFYGGDAGGQRYSPAGQITPDNVKELKVAWTYSTGEAARHDLKRASFETTPILANGRLYACSQFDAVFAVDPATGKPFWSFDPKVDPKVRYPNDFTCRGVTYWRDTSVADNVRCSERIYVGTVDRRLIALDAATGAPCAGFGRSGTVDVGAGVVLAHSGQMQITSPPVIVGDTLIVGSSLDDNQRVREVPGSVRAYDVRTGAPKWSFDPLASAAPGTVAGAANAWAPMSVDAARGLVFVPTTSPSPDFFGGARKGPDGQANSVVALEAATGHVAWAFQTTHHDVWDYDIPAQPTLADVGYGGRSTPAVIQATKQGLIFTLARDTGAPVIPVVEQPVPQGGAPGEALSPTQPFPVAPKPLGPATIKPEDAYGLGPIGRGACRKLIAGARFEGMYTPPSTQGTLVYPFTGGGVNWGGLAFDAARQVAYVNTSNALHRVTLIPADKVAAARRSEPNKEISPQTGAPFGMRREALLSPIGLPCNPPPWGQLHAIDMKTGKILWQVPLGTTRDLAPGSQLILRGTGTPNFGGPIATGSGLVFIGAAMDNYLRAFDARTGKELWRGRLPAGGQATPMTYVWQGRQYVVIAAGGHSKSNTKRGDTLVAYALPGPLR</sequence>
<feature type="domain" description="Pyrrolo-quinoline quinone repeat" evidence="4">
    <location>
        <begin position="33"/>
        <end position="614"/>
    </location>
</feature>
<evidence type="ECO:0000256" key="1">
    <source>
        <dbReference type="ARBA" id="ARBA00001931"/>
    </source>
</evidence>
<gene>
    <name evidence="5" type="ORF">DJ017_15210</name>
</gene>
<dbReference type="InterPro" id="IPR002372">
    <property type="entry name" value="PQQ_rpt_dom"/>
</dbReference>
<evidence type="ECO:0000259" key="4">
    <source>
        <dbReference type="Pfam" id="PF01011"/>
    </source>
</evidence>
<evidence type="ECO:0000313" key="6">
    <source>
        <dbReference type="Proteomes" id="UP000249254"/>
    </source>
</evidence>
<dbReference type="PANTHER" id="PTHR32303:SF4">
    <property type="entry name" value="QUINOPROTEIN GLUCOSE DEHYDROGENASE"/>
    <property type="match status" value="1"/>
</dbReference>
<keyword evidence="3" id="KW-0560">Oxidoreductase</keyword>
<keyword evidence="6" id="KW-1185">Reference proteome</keyword>
<proteinExistence type="inferred from homology"/>
<name>A0A328ALF0_9CAUL</name>
<organism evidence="5 6">
    <name type="scientific">Phenylobacterium soli</name>
    <dbReference type="NCBI Taxonomy" id="2170551"/>
    <lineage>
        <taxon>Bacteria</taxon>
        <taxon>Pseudomonadati</taxon>
        <taxon>Pseudomonadota</taxon>
        <taxon>Alphaproteobacteria</taxon>
        <taxon>Caulobacterales</taxon>
        <taxon>Caulobacteraceae</taxon>
        <taxon>Phenylobacterium</taxon>
    </lineage>
</organism>
<dbReference type="Pfam" id="PF01011">
    <property type="entry name" value="PQQ"/>
    <property type="match status" value="1"/>
</dbReference>
<accession>A0A328ALF0</accession>
<dbReference type="SMART" id="SM00564">
    <property type="entry name" value="PQQ"/>
    <property type="match status" value="6"/>
</dbReference>
<comment type="cofactor">
    <cofactor evidence="1">
        <name>pyrroloquinoline quinone</name>
        <dbReference type="ChEBI" id="CHEBI:58442"/>
    </cofactor>
</comment>
<dbReference type="OrthoDB" id="9794322at2"/>
<evidence type="ECO:0000256" key="2">
    <source>
        <dbReference type="ARBA" id="ARBA00008156"/>
    </source>
</evidence>
<dbReference type="AlphaFoldDB" id="A0A328ALF0"/>
<dbReference type="CDD" id="cd10280">
    <property type="entry name" value="PQQ_mGDH"/>
    <property type="match status" value="1"/>
</dbReference>
<evidence type="ECO:0000313" key="5">
    <source>
        <dbReference type="EMBL" id="RAK55763.1"/>
    </source>
</evidence>
<dbReference type="InterPro" id="IPR017511">
    <property type="entry name" value="PQQ_mDH"/>
</dbReference>
<dbReference type="RefSeq" id="WP_111529511.1">
    <property type="nucleotide sequence ID" value="NZ_JBHRSG010000003.1"/>
</dbReference>
<protein>
    <submittedName>
        <fullName evidence="5">Pyrroloquinoline quinone-dependent dehydrogenase</fullName>
    </submittedName>
</protein>
<evidence type="ECO:0000256" key="3">
    <source>
        <dbReference type="ARBA" id="ARBA00023002"/>
    </source>
</evidence>